<dbReference type="Gene3D" id="1.20.58.520">
    <property type="entry name" value="Amidohydrolase"/>
    <property type="match status" value="1"/>
</dbReference>
<dbReference type="EMBL" id="BAAAMU010000005">
    <property type="protein sequence ID" value="GAA1616154.1"/>
    <property type="molecule type" value="Genomic_DNA"/>
</dbReference>
<dbReference type="PANTHER" id="PTHR43135:SF3">
    <property type="entry name" value="ALPHA-D-RIBOSE 1-METHYLPHOSPHONATE 5-TRIPHOSPHATE DIPHOSPHATASE"/>
    <property type="match status" value="1"/>
</dbReference>
<dbReference type="InterPro" id="IPR032466">
    <property type="entry name" value="Metal_Hydrolase"/>
</dbReference>
<dbReference type="PANTHER" id="PTHR43135">
    <property type="entry name" value="ALPHA-D-RIBOSE 1-METHYLPHOSPHONATE 5-TRIPHOSPHATE DIPHOSPHATASE"/>
    <property type="match status" value="1"/>
</dbReference>
<dbReference type="Proteomes" id="UP001500064">
    <property type="component" value="Unassembled WGS sequence"/>
</dbReference>
<dbReference type="InterPro" id="IPR051781">
    <property type="entry name" value="Metallo-dep_Hydrolase"/>
</dbReference>
<evidence type="ECO:0000313" key="2">
    <source>
        <dbReference type="EMBL" id="GAA1616154.1"/>
    </source>
</evidence>
<dbReference type="SUPFAM" id="SSF51556">
    <property type="entry name" value="Metallo-dependent hydrolases"/>
    <property type="match status" value="1"/>
</dbReference>
<keyword evidence="3" id="KW-1185">Reference proteome</keyword>
<dbReference type="Gene3D" id="3.30.110.90">
    <property type="entry name" value="Amidohydrolase"/>
    <property type="match status" value="1"/>
</dbReference>
<reference evidence="3" key="1">
    <citation type="journal article" date="2019" name="Int. J. Syst. Evol. Microbiol.">
        <title>The Global Catalogue of Microorganisms (GCM) 10K type strain sequencing project: providing services to taxonomists for standard genome sequencing and annotation.</title>
        <authorList>
            <consortium name="The Broad Institute Genomics Platform"/>
            <consortium name="The Broad Institute Genome Sequencing Center for Infectious Disease"/>
            <person name="Wu L."/>
            <person name="Ma J."/>
        </authorList>
    </citation>
    <scope>NUCLEOTIDE SEQUENCE [LARGE SCALE GENOMIC DNA]</scope>
    <source>
        <strain evidence="3">JCM 13929</strain>
    </source>
</reference>
<organism evidence="2 3">
    <name type="scientific">Nonomuraea maheshkhaliensis</name>
    <dbReference type="NCBI Taxonomy" id="419590"/>
    <lineage>
        <taxon>Bacteria</taxon>
        <taxon>Bacillati</taxon>
        <taxon>Actinomycetota</taxon>
        <taxon>Actinomycetes</taxon>
        <taxon>Streptosporangiales</taxon>
        <taxon>Streptosporangiaceae</taxon>
        <taxon>Nonomuraea</taxon>
    </lineage>
</organism>
<feature type="domain" description="Amidohydrolase-related" evidence="1">
    <location>
        <begin position="53"/>
        <end position="391"/>
    </location>
</feature>
<comment type="caution">
    <text evidence="2">The sequence shown here is derived from an EMBL/GenBank/DDBJ whole genome shotgun (WGS) entry which is preliminary data.</text>
</comment>
<dbReference type="InterPro" id="IPR006680">
    <property type="entry name" value="Amidohydro-rel"/>
</dbReference>
<sequence length="398" mass="41220">MVISDVRVFDGEEVLPRADVLIEDDRIAQVAAPGALPPATLARAARIDGAGRTLLPGLIDAHTHAFDGSLAQALRFGVTTELDMFAMPGNVARLRRAAADTVADVRTAQVGATAPEGHPIQIMGELYGPFDMVADPDQAEGFVQARLDGGADYLKIVIDDGSSGGASLPCLTPAAVAALVEAGHAAGLTTIAHVATAHDTAVALDAGIDGLAHLPSDGHGERIAALAASYGVFVVGTLSFTEAITGTEGRELWRDERVWGQLDDQTRAAATADISGFPVDPDGIANALETAAALHRFGVPLLAGTDANDGPHGGFLALHGASIHRELVLLTKAGLSPVQALAAATSVPARHFALRDRGRIAPGLRADLVLVDGDPTTDITATRSIVEVWRRGTRHIRP</sequence>
<proteinExistence type="predicted"/>
<protein>
    <submittedName>
        <fullName evidence="2">Amidohydrolase family protein</fullName>
    </submittedName>
</protein>
<gene>
    <name evidence="2" type="ORF">GCM10009733_010550</name>
</gene>
<dbReference type="SUPFAM" id="SSF51338">
    <property type="entry name" value="Composite domain of metallo-dependent hydrolases"/>
    <property type="match status" value="1"/>
</dbReference>
<accession>A0ABP4QSI7</accession>
<name>A0ABP4QSI7_9ACTN</name>
<dbReference type="Gene3D" id="3.40.50.10910">
    <property type="entry name" value="Amidohydrolase"/>
    <property type="match status" value="1"/>
</dbReference>
<dbReference type="Pfam" id="PF01979">
    <property type="entry name" value="Amidohydro_1"/>
    <property type="match status" value="1"/>
</dbReference>
<dbReference type="Gene3D" id="2.30.40.10">
    <property type="entry name" value="Urease, subunit C, domain 1"/>
    <property type="match status" value="1"/>
</dbReference>
<dbReference type="InterPro" id="IPR011059">
    <property type="entry name" value="Metal-dep_hydrolase_composite"/>
</dbReference>
<evidence type="ECO:0000313" key="3">
    <source>
        <dbReference type="Proteomes" id="UP001500064"/>
    </source>
</evidence>
<evidence type="ECO:0000259" key="1">
    <source>
        <dbReference type="Pfam" id="PF01979"/>
    </source>
</evidence>